<feature type="region of interest" description="Disordered" evidence="1">
    <location>
        <begin position="31"/>
        <end position="100"/>
    </location>
</feature>
<dbReference type="OMA" id="HRCKSTN"/>
<sequence>MTKTFCDSCRGVGHSRWNCKSVKYCHRCKSTNHPTGKHNQFIKQQTKKQQQQNSKPSNNNTTKTNNNKRQRRDNPQSTRVGRGFILENSSTIEPTPRTYEQELDSFVRRNKAQQQQTQSQEEGDTTRVIGQQPIVPTQADEIVKIVEDENMSDDEPIRVVANARQ</sequence>
<dbReference type="AlphaFoldDB" id="C4YT69"/>
<evidence type="ECO:0000313" key="2">
    <source>
        <dbReference type="EMBL" id="EEQ46810.1"/>
    </source>
</evidence>
<dbReference type="PaxDb" id="5476-C4YT69"/>
<proteinExistence type="predicted"/>
<reference evidence="2 3" key="1">
    <citation type="journal article" date="2009" name="Nature">
        <title>Evolution of pathogenicity and sexual reproduction in eight Candida genomes.</title>
        <authorList>
            <person name="Butler G."/>
            <person name="Rasmussen M.D."/>
            <person name="Lin M.F."/>
            <person name="Santos M.A."/>
            <person name="Sakthikumar S."/>
            <person name="Munro C.A."/>
            <person name="Rheinbay E."/>
            <person name="Grabherr M."/>
            <person name="Forche A."/>
            <person name="Reedy J.L."/>
            <person name="Agrafioti I."/>
            <person name="Arnaud M.B."/>
            <person name="Bates S."/>
            <person name="Brown A.J."/>
            <person name="Brunke S."/>
            <person name="Costanzo M.C."/>
            <person name="Fitzpatrick D.A."/>
            <person name="de Groot P.W."/>
            <person name="Harris D."/>
            <person name="Hoyer L.L."/>
            <person name="Hube B."/>
            <person name="Klis F.M."/>
            <person name="Kodira C."/>
            <person name="Lennard N."/>
            <person name="Logue M.E."/>
            <person name="Martin R."/>
            <person name="Neiman A.M."/>
            <person name="Nikolaou E."/>
            <person name="Quail M.A."/>
            <person name="Quinn J."/>
            <person name="Santos M.C."/>
            <person name="Schmitzberger F.F."/>
            <person name="Sherlock G."/>
            <person name="Shah P."/>
            <person name="Silverstein K.A."/>
            <person name="Skrzypek M.S."/>
            <person name="Soll D."/>
            <person name="Staggs R."/>
            <person name="Stansfield I."/>
            <person name="Stumpf M.P."/>
            <person name="Sudbery P.E."/>
            <person name="Srikantha T."/>
            <person name="Zeng Q."/>
            <person name="Berman J."/>
            <person name="Berriman M."/>
            <person name="Heitman J."/>
            <person name="Gow N.A."/>
            <person name="Lorenz M.C."/>
            <person name="Birren B.W."/>
            <person name="Kellis M."/>
            <person name="Cuomo C.A."/>
        </authorList>
    </citation>
    <scope>NUCLEOTIDE SEQUENCE [LARGE SCALE GENOMIC DNA]</scope>
    <source>
        <strain evidence="2 3">WO-1</strain>
    </source>
</reference>
<gene>
    <name evidence="2" type="ORF">CAWG_05355</name>
</gene>
<feature type="compositionally biased region" description="Polar residues" evidence="1">
    <location>
        <begin position="31"/>
        <end position="42"/>
    </location>
</feature>
<dbReference type="EMBL" id="CM000313">
    <property type="protein sequence ID" value="EEQ46810.1"/>
    <property type="molecule type" value="Genomic_DNA"/>
</dbReference>
<feature type="compositionally biased region" description="Low complexity" evidence="1">
    <location>
        <begin position="43"/>
        <end position="65"/>
    </location>
</feature>
<organism evidence="2 3">
    <name type="scientific">Candida albicans (strain WO-1)</name>
    <name type="common">Yeast</name>
    <dbReference type="NCBI Taxonomy" id="294748"/>
    <lineage>
        <taxon>Eukaryota</taxon>
        <taxon>Fungi</taxon>
        <taxon>Dikarya</taxon>
        <taxon>Ascomycota</taxon>
        <taxon>Saccharomycotina</taxon>
        <taxon>Pichiomycetes</taxon>
        <taxon>Debaryomycetaceae</taxon>
        <taxon>Candida/Lodderomyces clade</taxon>
        <taxon>Candida</taxon>
    </lineage>
</organism>
<accession>C4YT69</accession>
<name>C4YT69_CANAW</name>
<protein>
    <submittedName>
        <fullName evidence="2">Uncharacterized protein</fullName>
    </submittedName>
</protein>
<keyword evidence="3" id="KW-1185">Reference proteome</keyword>
<evidence type="ECO:0000313" key="3">
    <source>
        <dbReference type="Proteomes" id="UP000001429"/>
    </source>
</evidence>
<dbReference type="Proteomes" id="UP000001429">
    <property type="component" value="Chromosome 7"/>
</dbReference>
<feature type="region of interest" description="Disordered" evidence="1">
    <location>
        <begin position="108"/>
        <end position="127"/>
    </location>
</feature>
<evidence type="ECO:0000256" key="1">
    <source>
        <dbReference type="SAM" id="MobiDB-lite"/>
    </source>
</evidence>
<dbReference type="HOGENOM" id="CLU_1532329_0_0_1"/>